<evidence type="ECO:0000313" key="4">
    <source>
        <dbReference type="Proteomes" id="UP001206128"/>
    </source>
</evidence>
<dbReference type="InterPro" id="IPR023214">
    <property type="entry name" value="HAD_sf"/>
</dbReference>
<dbReference type="GO" id="GO:0019120">
    <property type="term" value="F:hydrolase activity, acting on acid halide bonds, in C-halide compounds"/>
    <property type="evidence" value="ECO:0007669"/>
    <property type="project" value="InterPro"/>
</dbReference>
<proteinExistence type="inferred from homology"/>
<dbReference type="Gene3D" id="3.40.50.1000">
    <property type="entry name" value="HAD superfamily/HAD-like"/>
    <property type="match status" value="1"/>
</dbReference>
<keyword evidence="4" id="KW-1185">Reference proteome</keyword>
<dbReference type="InterPro" id="IPR006328">
    <property type="entry name" value="2-HAD"/>
</dbReference>
<dbReference type="EMBL" id="JAMTCK010000002">
    <property type="protein sequence ID" value="MCP2163996.1"/>
    <property type="molecule type" value="Genomic_DNA"/>
</dbReference>
<protein>
    <submittedName>
        <fullName evidence="3">2-haloacid dehalogenase</fullName>
    </submittedName>
</protein>
<comment type="similarity">
    <text evidence="1">Belongs to the HAD-like hydrolase superfamily. S-2-haloalkanoic acid dehalogenase family.</text>
</comment>
<dbReference type="AlphaFoldDB" id="A0AAE3G966"/>
<dbReference type="NCBIfam" id="TIGR01428">
    <property type="entry name" value="HAD_type_II"/>
    <property type="match status" value="1"/>
</dbReference>
<dbReference type="Proteomes" id="UP001206128">
    <property type="component" value="Unassembled WGS sequence"/>
</dbReference>
<dbReference type="InterPro" id="IPR023198">
    <property type="entry name" value="PGP-like_dom2"/>
</dbReference>
<dbReference type="InterPro" id="IPR006439">
    <property type="entry name" value="HAD-SF_hydro_IA"/>
</dbReference>
<gene>
    <name evidence="3" type="ORF">LX83_000836</name>
</gene>
<dbReference type="SFLD" id="SFLDG01129">
    <property type="entry name" value="C1.5:_HAD__Beta-PGM__Phosphata"/>
    <property type="match status" value="1"/>
</dbReference>
<organism evidence="3 4">
    <name type="scientific">Goodfellowiella coeruleoviolacea</name>
    <dbReference type="NCBI Taxonomy" id="334858"/>
    <lineage>
        <taxon>Bacteria</taxon>
        <taxon>Bacillati</taxon>
        <taxon>Actinomycetota</taxon>
        <taxon>Actinomycetes</taxon>
        <taxon>Pseudonocardiales</taxon>
        <taxon>Pseudonocardiaceae</taxon>
        <taxon>Goodfellowiella</taxon>
    </lineage>
</organism>
<dbReference type="Gene3D" id="1.10.150.240">
    <property type="entry name" value="Putative phosphatase, domain 2"/>
    <property type="match status" value="1"/>
</dbReference>
<dbReference type="SUPFAM" id="SSF56784">
    <property type="entry name" value="HAD-like"/>
    <property type="match status" value="1"/>
</dbReference>
<dbReference type="Pfam" id="PF00702">
    <property type="entry name" value="Hydrolase"/>
    <property type="match status" value="1"/>
</dbReference>
<dbReference type="NCBIfam" id="TIGR01509">
    <property type="entry name" value="HAD-SF-IA-v3"/>
    <property type="match status" value="1"/>
</dbReference>
<evidence type="ECO:0000256" key="2">
    <source>
        <dbReference type="ARBA" id="ARBA00022801"/>
    </source>
</evidence>
<keyword evidence="2" id="KW-0378">Hydrolase</keyword>
<name>A0AAE3G966_9PSEU</name>
<comment type="caution">
    <text evidence="3">The sequence shown here is derived from an EMBL/GenBank/DDBJ whole genome shotgun (WGS) entry which is preliminary data.</text>
</comment>
<dbReference type="PANTHER" id="PTHR43316">
    <property type="entry name" value="HYDROLASE, HALOACID DELAHOGENASE-RELATED"/>
    <property type="match status" value="1"/>
</dbReference>
<sequence length="233" mass="25479">MVFDVFGTLVDWYTSISERARRIAARAGVELDAERLTVLWRGRYGPALDAVRLRQRPWCDLDQLHRESLAETLAELGVRLAEADQEELVAGWHQLRPWPGVPEALAQLRRLLPVAALSNGHIRLLIDLTRYAGLSFDTLLSAELAGTYKPHPAVYQTAARLLGLAPDRVVLVACHGWDLAGARQAGLRTAHLPRPTEWGPNAPARAVPEADITASDITDLVGRIALLATPASG</sequence>
<dbReference type="CDD" id="cd02588">
    <property type="entry name" value="HAD_L2-DEX"/>
    <property type="match status" value="1"/>
</dbReference>
<dbReference type="InterPro" id="IPR036412">
    <property type="entry name" value="HAD-like_sf"/>
</dbReference>
<dbReference type="SFLD" id="SFLDS00003">
    <property type="entry name" value="Haloacid_Dehalogenase"/>
    <property type="match status" value="1"/>
</dbReference>
<evidence type="ECO:0000256" key="1">
    <source>
        <dbReference type="ARBA" id="ARBA00008106"/>
    </source>
</evidence>
<accession>A0AAE3G966</accession>
<reference evidence="3" key="1">
    <citation type="submission" date="2022-06" db="EMBL/GenBank/DDBJ databases">
        <title>Genomic Encyclopedia of Archaeal and Bacterial Type Strains, Phase II (KMG-II): from individual species to whole genera.</title>
        <authorList>
            <person name="Goeker M."/>
        </authorList>
    </citation>
    <scope>NUCLEOTIDE SEQUENCE</scope>
    <source>
        <strain evidence="3">DSM 43935</strain>
    </source>
</reference>
<dbReference type="InterPro" id="IPR051540">
    <property type="entry name" value="S-2-haloacid_dehalogenase"/>
</dbReference>
<dbReference type="PANTHER" id="PTHR43316:SF3">
    <property type="entry name" value="HALOACID DEHALOGENASE, TYPE II (AFU_ORTHOLOGUE AFUA_2G07750)-RELATED"/>
    <property type="match status" value="1"/>
</dbReference>
<dbReference type="NCBIfam" id="TIGR01493">
    <property type="entry name" value="HAD-SF-IA-v2"/>
    <property type="match status" value="1"/>
</dbReference>
<dbReference type="PRINTS" id="PR00413">
    <property type="entry name" value="HADHALOGNASE"/>
</dbReference>
<evidence type="ECO:0000313" key="3">
    <source>
        <dbReference type="EMBL" id="MCP2163996.1"/>
    </source>
</evidence>